<name>A0AAE1FYR7_PETCI</name>
<feature type="compositionally biased region" description="Polar residues" evidence="1">
    <location>
        <begin position="1215"/>
        <end position="1225"/>
    </location>
</feature>
<organism evidence="2 3">
    <name type="scientific">Petrolisthes cinctipes</name>
    <name type="common">Flat porcelain crab</name>
    <dbReference type="NCBI Taxonomy" id="88211"/>
    <lineage>
        <taxon>Eukaryota</taxon>
        <taxon>Metazoa</taxon>
        <taxon>Ecdysozoa</taxon>
        <taxon>Arthropoda</taxon>
        <taxon>Crustacea</taxon>
        <taxon>Multicrustacea</taxon>
        <taxon>Malacostraca</taxon>
        <taxon>Eumalacostraca</taxon>
        <taxon>Eucarida</taxon>
        <taxon>Decapoda</taxon>
        <taxon>Pleocyemata</taxon>
        <taxon>Anomura</taxon>
        <taxon>Galatheoidea</taxon>
        <taxon>Porcellanidae</taxon>
        <taxon>Petrolisthes</taxon>
    </lineage>
</organism>
<feature type="region of interest" description="Disordered" evidence="1">
    <location>
        <begin position="468"/>
        <end position="504"/>
    </location>
</feature>
<feature type="compositionally biased region" description="Polar residues" evidence="1">
    <location>
        <begin position="1198"/>
        <end position="1207"/>
    </location>
</feature>
<feature type="compositionally biased region" description="Basic and acidic residues" evidence="1">
    <location>
        <begin position="835"/>
        <end position="849"/>
    </location>
</feature>
<feature type="region of interest" description="Disordered" evidence="1">
    <location>
        <begin position="521"/>
        <end position="570"/>
    </location>
</feature>
<feature type="compositionally biased region" description="Low complexity" evidence="1">
    <location>
        <begin position="1104"/>
        <end position="1117"/>
    </location>
</feature>
<evidence type="ECO:0000256" key="1">
    <source>
        <dbReference type="SAM" id="MobiDB-lite"/>
    </source>
</evidence>
<feature type="region of interest" description="Disordered" evidence="1">
    <location>
        <begin position="1197"/>
        <end position="1235"/>
    </location>
</feature>
<feature type="region of interest" description="Disordered" evidence="1">
    <location>
        <begin position="1417"/>
        <end position="1459"/>
    </location>
</feature>
<feature type="compositionally biased region" description="Polar residues" evidence="1">
    <location>
        <begin position="1517"/>
        <end position="1528"/>
    </location>
</feature>
<feature type="region of interest" description="Disordered" evidence="1">
    <location>
        <begin position="1376"/>
        <end position="1405"/>
    </location>
</feature>
<feature type="compositionally biased region" description="Polar residues" evidence="1">
    <location>
        <begin position="31"/>
        <end position="63"/>
    </location>
</feature>
<sequence>MHVKFGESVVGQEQESRQAVVREVDSLVESAGSSVLSNNDPFNTFSGPVQVSSEDNRSKNAGSLGTGRRRHNNNNNNNNNNTSNRRLHQDCNNGDIAECVELLEVLTNKDLGFAATVDELNNMCPVLLEGLQCIDNYTRRCLTQKHREYFNKLYAGTIRVIKDLCNTRGQYQEEYIRHAPCMRQGLNHINEAEVQLSEDEKNRNVIILCCSFQEYLQCSERVVYETCGNETALFTKEFLDRMAGPIVQDLCQRYTYSLKTCPQESSSQAATQETSHHQTNTPSNELDSNRRHLDRDELTFPITSEEFQSLGEVFGSGERSLKSPDSLSRAAPTPLPSGGKPFIPVTSHIQSPQENRAHIIESTVSDGKVSEVEYDNAETPSTGDDSGTSNGDVGSPSPSTVRSLGVQGTVAGTNVDDEAARSMHALHHSRLLLQISDHTTPQHTTLQHQTPNHITPQQTTLLMPNYTTPQHTKQQHQTAPNAFQNSRGHQSASNSDSAGPEYEHDGGEFLVALSLTLGTNSSVPRKHIDRGLSAPSEQSSSFSSSALASSFNHSHGHKSSLGSVRHRNVTTTRWGPKELKHLRSFHTRGGRRLGIRSNSTSTSVDLKGNSPRRHPSGAQNNIPPTARPHQRLRHRGRRFRRPHHRTGSLGHRRNPAVMNQHPSERLYNNSDPHTNHESENILKVPRRRRPHRRRHFSQSKGSNRMPPETATINQFYEEHHRNFTKPASSKKPPMSAIPHVIPETTSELQITQMPEKITERSTEITSTSSSLPELSATVSQLHTSRQHNPAEQNQTEIFTSLNPEAEEQLSTKEHHNTDIQIGTEPSVSPTPEPSIIRERVHTPRQHGTDGDDGTLNSTSTRPEGRVRHSHHSLGGGSRGAPRRPGGRRRPMKRKRPFSRRRGGRRGHHRYRLRGRGSGGRRILPSGDRGQLARTPVTPTPTLITMQPTPTIPTESQKSHITSVFTSVDSSAGLATITTSLTPVPPSPVTATTVTPVESSVDVITKTAKSITPVAFSEGEVTATSTSVTLGASSGLITTTTTVTPVTLSEGLESTKSTSATLIESLGDVVTARPTSDVPLSSSESLSTATSTSSITPVGSANGLSNAASTSATPITSSGGFVSTILPPATKGKSVVGKQKKILNIETIPNLKERFEDSQHEATNVDGEVMPTTTTTQHTPWSNENPRMELLNIEEGHDSTFSSNTNPVIVSPSPIPKTSTNVSTASLPDDPTTRNPVRTQHMLVDTSVSLDNTKETPTIAEGESETNSGVKRYEEEKGTQSKEPKLSPSEMLNWLLRTRLLEEVKEAVIPAPTPVPYSVRLWKEFEESRSSVTFVPLTLDILESDFIPLLDPEATIFPDHHGETLTRTVNEEVASTGLTAAVPSPEEERDTTNLSGLDGGQDSRMEFTVTDTVTSFEKYDKGRTAENRTLESKHVSDNTMTNSSHSHTTPGASNNTTKNSVQRKINKLGESKHATHITNFDSIITPPTVLPTLAVDSEKKQSKEKENSTNKPSDHKTQPPNSTIHSDPASNEEGNEENDSDSTMLPTETTQSVLEMDSGTDIPGTSISDSGTNSLWEGGLSSTAIVILLTVLYL</sequence>
<feature type="compositionally biased region" description="Low complexity" evidence="1">
    <location>
        <begin position="533"/>
        <end position="550"/>
    </location>
</feature>
<evidence type="ECO:0000313" key="2">
    <source>
        <dbReference type="EMBL" id="KAK3882915.1"/>
    </source>
</evidence>
<feature type="compositionally biased region" description="Basic and acidic residues" evidence="1">
    <location>
        <begin position="14"/>
        <end position="25"/>
    </location>
</feature>
<protein>
    <submittedName>
        <fullName evidence="2">Uncharacterized protein</fullName>
    </submittedName>
</protein>
<feature type="region of interest" description="Disordered" evidence="1">
    <location>
        <begin position="265"/>
        <end position="292"/>
    </location>
</feature>
<feature type="compositionally biased region" description="Basic residues" evidence="1">
    <location>
        <begin position="684"/>
        <end position="697"/>
    </location>
</feature>
<feature type="compositionally biased region" description="Polar residues" evidence="1">
    <location>
        <begin position="1449"/>
        <end position="1459"/>
    </location>
</feature>
<feature type="compositionally biased region" description="Low complexity" evidence="1">
    <location>
        <begin position="468"/>
        <end position="478"/>
    </location>
</feature>
<feature type="compositionally biased region" description="Basic and acidic residues" evidence="1">
    <location>
        <begin position="1417"/>
        <end position="1435"/>
    </location>
</feature>
<comment type="caution">
    <text evidence="2">The sequence shown here is derived from an EMBL/GenBank/DDBJ whole genome shotgun (WGS) entry which is preliminary data.</text>
</comment>
<feature type="region of interest" description="Disordered" evidence="1">
    <location>
        <begin position="806"/>
        <end position="956"/>
    </location>
</feature>
<feature type="compositionally biased region" description="Polar residues" evidence="1">
    <location>
        <begin position="479"/>
        <end position="497"/>
    </location>
</feature>
<dbReference type="PANTHER" id="PTHR33964">
    <property type="entry name" value="RE45066P-RELATED"/>
    <property type="match status" value="1"/>
</dbReference>
<feature type="compositionally biased region" description="Basic residues" evidence="1">
    <location>
        <begin position="628"/>
        <end position="654"/>
    </location>
</feature>
<feature type="compositionally biased region" description="Low complexity" evidence="1">
    <location>
        <begin position="1074"/>
        <end position="1095"/>
    </location>
</feature>
<feature type="region of interest" description="Disordered" evidence="1">
    <location>
        <begin position="582"/>
        <end position="708"/>
    </location>
</feature>
<feature type="compositionally biased region" description="Basic and acidic residues" evidence="1">
    <location>
        <begin position="1496"/>
        <end position="1516"/>
    </location>
</feature>
<feature type="compositionally biased region" description="Polar residues" evidence="1">
    <location>
        <begin position="939"/>
        <end position="956"/>
    </location>
</feature>
<dbReference type="EMBL" id="JAWQEG010001048">
    <property type="protein sequence ID" value="KAK3882915.1"/>
    <property type="molecule type" value="Genomic_DNA"/>
</dbReference>
<feature type="region of interest" description="Disordered" evidence="1">
    <location>
        <begin position="316"/>
        <end position="407"/>
    </location>
</feature>
<accession>A0AAE1FYR7</accession>
<gene>
    <name evidence="2" type="ORF">Pcinc_012732</name>
</gene>
<feature type="region of interest" description="Disordered" evidence="1">
    <location>
        <begin position="1496"/>
        <end position="1565"/>
    </location>
</feature>
<feature type="compositionally biased region" description="Basic residues" evidence="1">
    <location>
        <begin position="582"/>
        <end position="594"/>
    </location>
</feature>
<feature type="region of interest" description="Disordered" evidence="1">
    <location>
        <begin position="1250"/>
        <end position="1285"/>
    </location>
</feature>
<feature type="compositionally biased region" description="Polar residues" evidence="1">
    <location>
        <begin position="378"/>
        <end position="402"/>
    </location>
</feature>
<feature type="compositionally biased region" description="Low complexity" evidence="1">
    <location>
        <begin position="73"/>
        <end position="84"/>
    </location>
</feature>
<feature type="compositionally biased region" description="Polar residues" evidence="1">
    <location>
        <begin position="1542"/>
        <end position="1552"/>
    </location>
</feature>
<evidence type="ECO:0000313" key="3">
    <source>
        <dbReference type="Proteomes" id="UP001286313"/>
    </source>
</evidence>
<reference evidence="2" key="1">
    <citation type="submission" date="2023-10" db="EMBL/GenBank/DDBJ databases">
        <title>Genome assemblies of two species of porcelain crab, Petrolisthes cinctipes and Petrolisthes manimaculis (Anomura: Porcellanidae).</title>
        <authorList>
            <person name="Angst P."/>
        </authorList>
    </citation>
    <scope>NUCLEOTIDE SEQUENCE</scope>
    <source>
        <strain evidence="2">PB745_01</strain>
        <tissue evidence="2">Gill</tissue>
    </source>
</reference>
<feature type="compositionally biased region" description="Basic residues" evidence="1">
    <location>
        <begin position="880"/>
        <end position="914"/>
    </location>
</feature>
<dbReference type="PANTHER" id="PTHR33964:SF1">
    <property type="entry name" value="RE45066P"/>
    <property type="match status" value="1"/>
</dbReference>
<feature type="region of interest" description="Disordered" evidence="1">
    <location>
        <begin position="1072"/>
        <end position="1120"/>
    </location>
</feature>
<dbReference type="Proteomes" id="UP001286313">
    <property type="component" value="Unassembled WGS sequence"/>
</dbReference>
<keyword evidence="3" id="KW-1185">Reference proteome</keyword>
<feature type="compositionally biased region" description="Low complexity" evidence="1">
    <location>
        <begin position="1436"/>
        <end position="1448"/>
    </location>
</feature>
<feature type="compositionally biased region" description="Polar residues" evidence="1">
    <location>
        <begin position="265"/>
        <end position="286"/>
    </location>
</feature>
<proteinExistence type="predicted"/>
<feature type="compositionally biased region" description="Basic and acidic residues" evidence="1">
    <location>
        <begin position="1270"/>
        <end position="1284"/>
    </location>
</feature>
<feature type="region of interest" description="Disordered" evidence="1">
    <location>
        <begin position="1"/>
        <end position="87"/>
    </location>
</feature>
<feature type="compositionally biased region" description="Basic residues" evidence="1">
    <location>
        <begin position="554"/>
        <end position="568"/>
    </location>
</feature>